<dbReference type="CDD" id="cd06533">
    <property type="entry name" value="Glyco_transf_WecG_TagA"/>
    <property type="match status" value="1"/>
</dbReference>
<dbReference type="Pfam" id="PF03808">
    <property type="entry name" value="Glyco_tran_WecG"/>
    <property type="match status" value="1"/>
</dbReference>
<keyword evidence="7" id="KW-1185">Reference proteome</keyword>
<evidence type="ECO:0000256" key="2">
    <source>
        <dbReference type="ARBA" id="ARBA00022679"/>
    </source>
</evidence>
<dbReference type="UniPathway" id="UPA00632"/>
<dbReference type="AlphaFoldDB" id="A0A561CN68"/>
<dbReference type="GO" id="GO:0047244">
    <property type="term" value="F:N-acetylglucosaminyldiphosphoundecaprenol N-acetyl-beta-D-mannosaminyltransferase activity"/>
    <property type="evidence" value="ECO:0007669"/>
    <property type="project" value="UniProtKB-UniRule"/>
</dbReference>
<dbReference type="RefSeq" id="WP_144567841.1">
    <property type="nucleotide sequence ID" value="NZ_VIVN01000018.1"/>
</dbReference>
<comment type="similarity">
    <text evidence="5">Belongs to the glycosyltransferase 26 family. TagA/TarA subfamily.</text>
</comment>
<dbReference type="InterPro" id="IPR034714">
    <property type="entry name" value="TagA_TarA"/>
</dbReference>
<gene>
    <name evidence="6" type="ORF">FB550_11838</name>
</gene>
<dbReference type="EMBL" id="VIVN01000018">
    <property type="protein sequence ID" value="TWD92407.1"/>
    <property type="molecule type" value="Genomic_DNA"/>
</dbReference>
<dbReference type="HAMAP" id="MF_02070">
    <property type="entry name" value="TagA_TarA"/>
    <property type="match status" value="1"/>
</dbReference>
<keyword evidence="1 5" id="KW-0328">Glycosyltransferase</keyword>
<evidence type="ECO:0000256" key="3">
    <source>
        <dbReference type="ARBA" id="ARBA00022944"/>
    </source>
</evidence>
<protein>
    <recommendedName>
        <fullName evidence="5">N-acetylglucosaminyldiphosphoundecaprenol N-acetyl-beta-D-mannosaminyltransferase</fullName>
        <ecNumber evidence="5">2.4.1.187</ecNumber>
    </recommendedName>
    <alternativeName>
        <fullName evidence="5">N-acetylmannosaminyltransferase</fullName>
    </alternativeName>
    <alternativeName>
        <fullName evidence="5">UDP-N-acetylmannosamine transferase</fullName>
    </alternativeName>
    <alternativeName>
        <fullName evidence="5">UDP-N-acetylmannosamine:N-acetylglucosaminyl pyrophosphorylundecaprenol N-acetylmannosaminyltransferase</fullName>
    </alternativeName>
</protein>
<dbReference type="Proteomes" id="UP000319671">
    <property type="component" value="Unassembled WGS sequence"/>
</dbReference>
<name>A0A561CN68_9BACI</name>
<keyword evidence="3 5" id="KW-0777">Teichoic acid biosynthesis</keyword>
<sequence length="249" mass="29005">MLNFKEVLGFHFVNNRMEELVSEVHSRINHAQKTFIVTANPEIITYAQANPYYEKILKSSNYIIPDGVGIILASKILGQHLQERLTGFDLMSRLLEISNKKNYKIYLLGTKPDIIDMTASNIKKTFPHIEIAGFHHGYFHNDQEIINEIKLSEPDIIFVGLGFPKQEKWISDNLHHFNKGLFIGIGGCLNIWAGVNKRAPKFMRDLNLEWLYRLIKEPTRSKRMLAIPIFLKRVFRQNLNKKEERTEIK</sequence>
<dbReference type="PANTHER" id="PTHR34136">
    <property type="match status" value="1"/>
</dbReference>
<proteinExistence type="inferred from homology"/>
<reference evidence="6 7" key="1">
    <citation type="submission" date="2019-06" db="EMBL/GenBank/DDBJ databases">
        <title>Sorghum-associated microbial communities from plants grown in Nebraska, USA.</title>
        <authorList>
            <person name="Schachtman D."/>
        </authorList>
    </citation>
    <scope>NUCLEOTIDE SEQUENCE [LARGE SCALE GENOMIC DNA]</scope>
    <source>
        <strain evidence="6 7">2482</strain>
    </source>
</reference>
<evidence type="ECO:0000256" key="4">
    <source>
        <dbReference type="ARBA" id="ARBA00023316"/>
    </source>
</evidence>
<comment type="pathway">
    <text evidence="5">Cell wall biogenesis; teichoic acid biosynthesis.</text>
</comment>
<dbReference type="EC" id="2.4.1.187" evidence="5"/>
<dbReference type="GO" id="GO:0071555">
    <property type="term" value="P:cell wall organization"/>
    <property type="evidence" value="ECO:0007669"/>
    <property type="project" value="UniProtKB-KW"/>
</dbReference>
<dbReference type="GO" id="GO:0019350">
    <property type="term" value="P:teichoic acid biosynthetic process"/>
    <property type="evidence" value="ECO:0007669"/>
    <property type="project" value="UniProtKB-UniRule"/>
</dbReference>
<evidence type="ECO:0000256" key="1">
    <source>
        <dbReference type="ARBA" id="ARBA00022676"/>
    </source>
</evidence>
<comment type="caution">
    <text evidence="6">The sequence shown here is derived from an EMBL/GenBank/DDBJ whole genome shotgun (WGS) entry which is preliminary data.</text>
</comment>
<evidence type="ECO:0000313" key="6">
    <source>
        <dbReference type="EMBL" id="TWD92407.1"/>
    </source>
</evidence>
<evidence type="ECO:0000313" key="7">
    <source>
        <dbReference type="Proteomes" id="UP000319671"/>
    </source>
</evidence>
<evidence type="ECO:0000256" key="5">
    <source>
        <dbReference type="HAMAP-Rule" id="MF_02070"/>
    </source>
</evidence>
<organism evidence="6 7">
    <name type="scientific">Neobacillus bataviensis</name>
    <dbReference type="NCBI Taxonomy" id="220685"/>
    <lineage>
        <taxon>Bacteria</taxon>
        <taxon>Bacillati</taxon>
        <taxon>Bacillota</taxon>
        <taxon>Bacilli</taxon>
        <taxon>Bacillales</taxon>
        <taxon>Bacillaceae</taxon>
        <taxon>Neobacillus</taxon>
    </lineage>
</organism>
<comment type="catalytic activity">
    <reaction evidence="5">
        <text>UDP-N-acetyl-alpha-D-mannosamine + N-acetyl-alpha-D-glucosaminyl-di-trans,octa-cis-undecaprenyl diphosphate = N-acetyl-beta-D-mannosaminyl-(1-&gt;4)-N-acetyl-alpha-D-glucosaminyl di-trans,octa-cis-undecaprenyl diphosphate + UDP + H(+)</text>
        <dbReference type="Rhea" id="RHEA:16053"/>
        <dbReference type="ChEBI" id="CHEBI:15378"/>
        <dbReference type="ChEBI" id="CHEBI:58223"/>
        <dbReference type="ChEBI" id="CHEBI:62959"/>
        <dbReference type="ChEBI" id="CHEBI:68623"/>
        <dbReference type="ChEBI" id="CHEBI:132210"/>
        <dbReference type="EC" id="2.4.1.187"/>
    </reaction>
</comment>
<accession>A0A561CN68</accession>
<dbReference type="NCBIfam" id="TIGR00696">
    <property type="entry name" value="wecG_tagA_cpsF"/>
    <property type="match status" value="1"/>
</dbReference>
<keyword evidence="4 5" id="KW-0961">Cell wall biogenesis/degradation</keyword>
<comment type="function">
    <text evidence="5">Catalyzes the conversion of GlcNAc-PP-undecaprenol into ManNAc-GlcNAc-PP-undecaprenol, the first committed lipid intermediate in the de novo synthesis of teichoic acid.</text>
</comment>
<dbReference type="InterPro" id="IPR004629">
    <property type="entry name" value="WecG_TagA_CpsF"/>
</dbReference>
<keyword evidence="2 5" id="KW-0808">Transferase</keyword>
<dbReference type="PANTHER" id="PTHR34136:SF1">
    <property type="entry name" value="UDP-N-ACETYL-D-MANNOSAMINURONIC ACID TRANSFERASE"/>
    <property type="match status" value="1"/>
</dbReference>